<protein>
    <recommendedName>
        <fullName evidence="5">DUF429 domain-containing protein</fullName>
    </recommendedName>
</protein>
<dbReference type="EMBL" id="FOMB01000004">
    <property type="protein sequence ID" value="SFC33529.1"/>
    <property type="molecule type" value="Genomic_DNA"/>
</dbReference>
<evidence type="ECO:0000313" key="2">
    <source>
        <dbReference type="EMBL" id="SFC33529.1"/>
    </source>
</evidence>
<dbReference type="AlphaFoldDB" id="A0A0F5PUZ0"/>
<dbReference type="Proteomes" id="UP000033519">
    <property type="component" value="Unassembled WGS sequence"/>
</dbReference>
<evidence type="ECO:0000313" key="1">
    <source>
        <dbReference type="EMBL" id="KKC32206.1"/>
    </source>
</evidence>
<reference evidence="1 3" key="1">
    <citation type="submission" date="2015-03" db="EMBL/GenBank/DDBJ databases">
        <authorList>
            <person name="Lepp D."/>
            <person name="Hassan Y.I."/>
            <person name="Li X.-Z."/>
            <person name="Zhou T."/>
        </authorList>
    </citation>
    <scope>NUCLEOTIDE SEQUENCE [LARGE SCALE GENOMIC DNA]</scope>
    <source>
        <strain evidence="1 3">Cr7-05</strain>
    </source>
</reference>
<evidence type="ECO:0008006" key="5">
    <source>
        <dbReference type="Google" id="ProtNLM"/>
    </source>
</evidence>
<dbReference type="PATRIC" id="fig|728005.3.peg.1349"/>
<evidence type="ECO:0000313" key="3">
    <source>
        <dbReference type="Proteomes" id="UP000033519"/>
    </source>
</evidence>
<evidence type="ECO:0000313" key="4">
    <source>
        <dbReference type="Proteomes" id="UP000182258"/>
    </source>
</evidence>
<keyword evidence="3" id="KW-1185">Reference proteome</keyword>
<name>A0A0F5PUZ0_9HYPH</name>
<organism evidence="2 4">
    <name type="scientific">Devosia psychrophila</name>
    <dbReference type="NCBI Taxonomy" id="728005"/>
    <lineage>
        <taxon>Bacteria</taxon>
        <taxon>Pseudomonadati</taxon>
        <taxon>Pseudomonadota</taxon>
        <taxon>Alphaproteobacteria</taxon>
        <taxon>Hyphomicrobiales</taxon>
        <taxon>Devosiaceae</taxon>
        <taxon>Devosia</taxon>
    </lineage>
</organism>
<reference evidence="2 4" key="2">
    <citation type="submission" date="2016-10" db="EMBL/GenBank/DDBJ databases">
        <authorList>
            <person name="de Groot N.N."/>
        </authorList>
    </citation>
    <scope>NUCLEOTIDE SEQUENCE [LARGE SCALE GENOMIC DNA]</scope>
    <source>
        <strain evidence="2 4">CGMCC 1.10210</strain>
    </source>
</reference>
<dbReference type="EMBL" id="LAPV01000141">
    <property type="protein sequence ID" value="KKC32206.1"/>
    <property type="molecule type" value="Genomic_DNA"/>
</dbReference>
<proteinExistence type="predicted"/>
<dbReference type="Proteomes" id="UP000182258">
    <property type="component" value="Unassembled WGS sequence"/>
</dbReference>
<gene>
    <name evidence="2" type="ORF">SAMN04488059_10423</name>
    <name evidence="1" type="ORF">WH91_15720</name>
</gene>
<accession>A0A0F5PUZ0</accession>
<sequence>MAQDGLMLPETGSVLGVDVGWSLHQRSSAACRLDWDRGSVGWTIRRFTAVAADRREALLATAGSHHLLAAAFDGPLRGDLGLIDTYRLAERRLSERAIREAIGKLAQSNSGNGRLLNAATNACADIVLGRGLIAAAEHAHRIHPQTVVEAFPNSFLGLMLADPAPLKGGRGKRSDRYYTALAKDGTLAALMQHHLPGRRVEQSFESVTNHDDRAALVCAITALGVARNDYVTVGDTDGWIILPPRDFIANWAQPLVAAWN</sequence>
<dbReference type="STRING" id="728005.SAMN04488059_10423"/>